<comment type="similarity">
    <text evidence="1">Belongs to the free Met sulfoxide reductase family.</text>
</comment>
<evidence type="ECO:0000313" key="3">
    <source>
        <dbReference type="EMBL" id="KAA9331838.1"/>
    </source>
</evidence>
<evidence type="ECO:0000256" key="1">
    <source>
        <dbReference type="ARBA" id="ARBA00038454"/>
    </source>
</evidence>
<feature type="domain" description="GAF" evidence="2">
    <location>
        <begin position="32"/>
        <end position="157"/>
    </location>
</feature>
<gene>
    <name evidence="3" type="ORF">F0P94_13655</name>
</gene>
<dbReference type="GO" id="GO:0005829">
    <property type="term" value="C:cytosol"/>
    <property type="evidence" value="ECO:0007669"/>
    <property type="project" value="TreeGrafter"/>
</dbReference>
<dbReference type="RefSeq" id="WP_150904447.1">
    <property type="nucleotide sequence ID" value="NZ_VTWT01000007.1"/>
</dbReference>
<protein>
    <submittedName>
        <fullName evidence="3">GAF domain-containing protein</fullName>
    </submittedName>
</protein>
<dbReference type="SUPFAM" id="SSF55781">
    <property type="entry name" value="GAF domain-like"/>
    <property type="match status" value="1"/>
</dbReference>
<dbReference type="GO" id="GO:0033745">
    <property type="term" value="F:L-methionine-(R)-S-oxide reductase activity"/>
    <property type="evidence" value="ECO:0007669"/>
    <property type="project" value="TreeGrafter"/>
</dbReference>
<dbReference type="Proteomes" id="UP000326570">
    <property type="component" value="Unassembled WGS sequence"/>
</dbReference>
<reference evidence="3 4" key="1">
    <citation type="submission" date="2019-09" db="EMBL/GenBank/DDBJ databases">
        <title>Genome sequence of Adhaeribacter sp. M2.</title>
        <authorList>
            <person name="Srinivasan S."/>
        </authorList>
    </citation>
    <scope>NUCLEOTIDE SEQUENCE [LARGE SCALE GENOMIC DNA]</scope>
    <source>
        <strain evidence="3 4">M2</strain>
    </source>
</reference>
<dbReference type="AlphaFoldDB" id="A0A5N1IPZ6"/>
<dbReference type="InterPro" id="IPR029016">
    <property type="entry name" value="GAF-like_dom_sf"/>
</dbReference>
<dbReference type="Pfam" id="PF13185">
    <property type="entry name" value="GAF_2"/>
    <property type="match status" value="1"/>
</dbReference>
<dbReference type="InterPro" id="IPR003018">
    <property type="entry name" value="GAF"/>
</dbReference>
<proteinExistence type="inferred from homology"/>
<keyword evidence="4" id="KW-1185">Reference proteome</keyword>
<dbReference type="EMBL" id="VTWT01000007">
    <property type="protein sequence ID" value="KAA9331838.1"/>
    <property type="molecule type" value="Genomic_DNA"/>
</dbReference>
<dbReference type="PANTHER" id="PTHR21021:SF15">
    <property type="entry name" value="FREE METHIONINE-R-SULFOXIDE REDUCTASE"/>
    <property type="match status" value="1"/>
</dbReference>
<dbReference type="InterPro" id="IPR051330">
    <property type="entry name" value="Phosphatase_reg/MetRdx"/>
</dbReference>
<accession>A0A5N1IPZ6</accession>
<dbReference type="PANTHER" id="PTHR21021">
    <property type="entry name" value="GAF/PUTATIVE CYTOSKELETAL PROTEIN"/>
    <property type="match status" value="1"/>
</dbReference>
<name>A0A5N1IPZ6_9BACT</name>
<sequence>MAETIAISPNSTKAEKYEQLLPQLEALTSGETDLTANLANTMAALKEVFNFFWVGAYLVKEEQLVLGPFQGPVACTRIAFNRGVCGACYTRHETVLVPDVEAFPGHIACSSASKSEIVVPVFKNDAVVMVLDVDSDKLDDFDETDKIYLEKLAGLMSSWF</sequence>
<evidence type="ECO:0000259" key="2">
    <source>
        <dbReference type="Pfam" id="PF13185"/>
    </source>
</evidence>
<evidence type="ECO:0000313" key="4">
    <source>
        <dbReference type="Proteomes" id="UP000326570"/>
    </source>
</evidence>
<comment type="caution">
    <text evidence="3">The sequence shown here is derived from an EMBL/GenBank/DDBJ whole genome shotgun (WGS) entry which is preliminary data.</text>
</comment>
<dbReference type="Gene3D" id="3.30.450.40">
    <property type="match status" value="1"/>
</dbReference>
<organism evidence="3 4">
    <name type="scientific">Adhaeribacter soli</name>
    <dbReference type="NCBI Taxonomy" id="2607655"/>
    <lineage>
        <taxon>Bacteria</taxon>
        <taxon>Pseudomonadati</taxon>
        <taxon>Bacteroidota</taxon>
        <taxon>Cytophagia</taxon>
        <taxon>Cytophagales</taxon>
        <taxon>Hymenobacteraceae</taxon>
        <taxon>Adhaeribacter</taxon>
    </lineage>
</organism>
<dbReference type="FunFam" id="3.30.450.40:FF:000008">
    <property type="entry name" value="GAF domain-containing proteins"/>
    <property type="match status" value="1"/>
</dbReference>